<dbReference type="OrthoDB" id="2684839at2759"/>
<feature type="non-terminal residue" evidence="1">
    <location>
        <position position="1"/>
    </location>
</feature>
<feature type="non-terminal residue" evidence="1">
    <location>
        <position position="99"/>
    </location>
</feature>
<gene>
    <name evidence="1" type="ORF">PLICRDRAFT_79886</name>
</gene>
<protein>
    <recommendedName>
        <fullName evidence="3">F-box domain-containing protein</fullName>
    </recommendedName>
</protein>
<dbReference type="HOGENOM" id="CLU_2326410_0_0_1"/>
<sequence length="99" mass="10883">AWPQLQIFSLGARFGWMEESRVTLGGVKSLIRHCPGLKNLELVIDATKEVPERAGAMAVANNKITGLVLGNSKIRAQTDEVAEELGAVLPQLRWIETWS</sequence>
<evidence type="ECO:0000313" key="2">
    <source>
        <dbReference type="Proteomes" id="UP000053263"/>
    </source>
</evidence>
<reference evidence="1 2" key="1">
    <citation type="submission" date="2014-06" db="EMBL/GenBank/DDBJ databases">
        <title>Evolutionary Origins and Diversification of the Mycorrhizal Mutualists.</title>
        <authorList>
            <consortium name="DOE Joint Genome Institute"/>
            <consortium name="Mycorrhizal Genomics Consortium"/>
            <person name="Kohler A."/>
            <person name="Kuo A."/>
            <person name="Nagy L.G."/>
            <person name="Floudas D."/>
            <person name="Copeland A."/>
            <person name="Barry K.W."/>
            <person name="Cichocki N."/>
            <person name="Veneault-Fourrey C."/>
            <person name="LaButti K."/>
            <person name="Lindquist E.A."/>
            <person name="Lipzen A."/>
            <person name="Lundell T."/>
            <person name="Morin E."/>
            <person name="Murat C."/>
            <person name="Riley R."/>
            <person name="Ohm R."/>
            <person name="Sun H."/>
            <person name="Tunlid A."/>
            <person name="Henrissat B."/>
            <person name="Grigoriev I.V."/>
            <person name="Hibbett D.S."/>
            <person name="Martin F."/>
        </authorList>
    </citation>
    <scope>NUCLEOTIDE SEQUENCE [LARGE SCALE GENOMIC DNA]</scope>
    <source>
        <strain evidence="1 2">FD-325 SS-3</strain>
    </source>
</reference>
<dbReference type="EMBL" id="KN832588">
    <property type="protein sequence ID" value="KII83006.1"/>
    <property type="molecule type" value="Genomic_DNA"/>
</dbReference>
<organism evidence="1 2">
    <name type="scientific">Plicaturopsis crispa FD-325 SS-3</name>
    <dbReference type="NCBI Taxonomy" id="944288"/>
    <lineage>
        <taxon>Eukaryota</taxon>
        <taxon>Fungi</taxon>
        <taxon>Dikarya</taxon>
        <taxon>Basidiomycota</taxon>
        <taxon>Agaricomycotina</taxon>
        <taxon>Agaricomycetes</taxon>
        <taxon>Agaricomycetidae</taxon>
        <taxon>Amylocorticiales</taxon>
        <taxon>Amylocorticiaceae</taxon>
        <taxon>Plicatura</taxon>
        <taxon>Plicaturopsis crispa</taxon>
    </lineage>
</organism>
<keyword evidence="2" id="KW-1185">Reference proteome</keyword>
<name>A0A0C9SK27_PLICR</name>
<dbReference type="Proteomes" id="UP000053263">
    <property type="component" value="Unassembled WGS sequence"/>
</dbReference>
<evidence type="ECO:0000313" key="1">
    <source>
        <dbReference type="EMBL" id="KII83006.1"/>
    </source>
</evidence>
<evidence type="ECO:0008006" key="3">
    <source>
        <dbReference type="Google" id="ProtNLM"/>
    </source>
</evidence>
<accession>A0A0C9SK27</accession>
<proteinExistence type="predicted"/>
<dbReference type="AlphaFoldDB" id="A0A0C9SK27"/>